<comment type="caution">
    <text evidence="1">The sequence shown here is derived from an EMBL/GenBank/DDBJ whole genome shotgun (WGS) entry which is preliminary data.</text>
</comment>
<organism evidence="1 2">
    <name type="scientific">Leucogyrophana mollusca</name>
    <dbReference type="NCBI Taxonomy" id="85980"/>
    <lineage>
        <taxon>Eukaryota</taxon>
        <taxon>Fungi</taxon>
        <taxon>Dikarya</taxon>
        <taxon>Basidiomycota</taxon>
        <taxon>Agaricomycotina</taxon>
        <taxon>Agaricomycetes</taxon>
        <taxon>Agaricomycetidae</taxon>
        <taxon>Boletales</taxon>
        <taxon>Boletales incertae sedis</taxon>
        <taxon>Leucogyrophana</taxon>
    </lineage>
</organism>
<evidence type="ECO:0000313" key="2">
    <source>
        <dbReference type="Proteomes" id="UP000790709"/>
    </source>
</evidence>
<dbReference type="Proteomes" id="UP000790709">
    <property type="component" value="Unassembled WGS sequence"/>
</dbReference>
<dbReference type="EMBL" id="MU266497">
    <property type="protein sequence ID" value="KAH7922122.1"/>
    <property type="molecule type" value="Genomic_DNA"/>
</dbReference>
<sequence>MSQCVTGFSSPFPAPPALHSRARFNRFHRAGTMLKNYMQVLATLPRLHQISSHLALVFEDAAVVYRVRHRDSISSPRCKLPTSPTLKPSTMLAPDSCHCFACIYSFLALSAFFFSVPPWPLLACLAFPHPPYSLYLAFLLKISCFKSE</sequence>
<protein>
    <submittedName>
        <fullName evidence="1">Uncharacterized protein</fullName>
    </submittedName>
</protein>
<name>A0ACB8B9K4_9AGAM</name>
<evidence type="ECO:0000313" key="1">
    <source>
        <dbReference type="EMBL" id="KAH7922122.1"/>
    </source>
</evidence>
<accession>A0ACB8B9K4</accession>
<reference evidence="1" key="1">
    <citation type="journal article" date="2021" name="New Phytol.">
        <title>Evolutionary innovations through gain and loss of genes in the ectomycorrhizal Boletales.</title>
        <authorList>
            <person name="Wu G."/>
            <person name="Miyauchi S."/>
            <person name="Morin E."/>
            <person name="Kuo A."/>
            <person name="Drula E."/>
            <person name="Varga T."/>
            <person name="Kohler A."/>
            <person name="Feng B."/>
            <person name="Cao Y."/>
            <person name="Lipzen A."/>
            <person name="Daum C."/>
            <person name="Hundley H."/>
            <person name="Pangilinan J."/>
            <person name="Johnson J."/>
            <person name="Barry K."/>
            <person name="LaButti K."/>
            <person name="Ng V."/>
            <person name="Ahrendt S."/>
            <person name="Min B."/>
            <person name="Choi I.G."/>
            <person name="Park H."/>
            <person name="Plett J.M."/>
            <person name="Magnuson J."/>
            <person name="Spatafora J.W."/>
            <person name="Nagy L.G."/>
            <person name="Henrissat B."/>
            <person name="Grigoriev I.V."/>
            <person name="Yang Z.L."/>
            <person name="Xu J."/>
            <person name="Martin F.M."/>
        </authorList>
    </citation>
    <scope>NUCLEOTIDE SEQUENCE</scope>
    <source>
        <strain evidence="1">KUC20120723A-06</strain>
    </source>
</reference>
<gene>
    <name evidence="1" type="ORF">BV22DRAFT_679972</name>
</gene>
<keyword evidence="2" id="KW-1185">Reference proteome</keyword>
<proteinExistence type="predicted"/>